<dbReference type="RefSeq" id="WP_091506855.1">
    <property type="nucleotide sequence ID" value="NZ_FOLE01000001.1"/>
</dbReference>
<reference evidence="1 2" key="1">
    <citation type="submission" date="2016-10" db="EMBL/GenBank/DDBJ databases">
        <authorList>
            <person name="de Groot N.N."/>
        </authorList>
    </citation>
    <scope>NUCLEOTIDE SEQUENCE [LARGE SCALE GENOMIC DNA]</scope>
    <source>
        <strain evidence="1 2">DSM 6793</strain>
    </source>
</reference>
<proteinExistence type="predicted"/>
<accession>A0A1I1E0N4</accession>
<dbReference type="Proteomes" id="UP000199514">
    <property type="component" value="Unassembled WGS sequence"/>
</dbReference>
<organism evidence="1 2">
    <name type="scientific">Flexibacter flexilis DSM 6793</name>
    <dbReference type="NCBI Taxonomy" id="927664"/>
    <lineage>
        <taxon>Bacteria</taxon>
        <taxon>Pseudomonadati</taxon>
        <taxon>Bacteroidota</taxon>
        <taxon>Cytophagia</taxon>
        <taxon>Cytophagales</taxon>
        <taxon>Flexibacteraceae</taxon>
        <taxon>Flexibacter</taxon>
    </lineage>
</organism>
<evidence type="ECO:0000313" key="1">
    <source>
        <dbReference type="EMBL" id="SFB80222.1"/>
    </source>
</evidence>
<dbReference type="EMBL" id="FOLE01000001">
    <property type="protein sequence ID" value="SFB80222.1"/>
    <property type="molecule type" value="Genomic_DNA"/>
</dbReference>
<protein>
    <submittedName>
        <fullName evidence="1">Uncharacterized protein</fullName>
    </submittedName>
</protein>
<evidence type="ECO:0000313" key="2">
    <source>
        <dbReference type="Proteomes" id="UP000199514"/>
    </source>
</evidence>
<dbReference type="STRING" id="927664.SAMN05421780_101544"/>
<dbReference type="AlphaFoldDB" id="A0A1I1E0N4"/>
<name>A0A1I1E0N4_9BACT</name>
<sequence length="115" mass="13051">MALNTKKPKSILPSDIEDWQSKDKQRRKIGVVKFESEFSESGYVEFFIHAPTKEQVNAIAEIAAERKAGWVTKIQELAINSCVLAGDLDIAEQDDSVYFALNEQCQLLFETKKKL</sequence>
<keyword evidence="2" id="KW-1185">Reference proteome</keyword>
<gene>
    <name evidence="1" type="ORF">SAMN05421780_101544</name>
</gene>